<accession>A0ABW4MCJ0</accession>
<dbReference type="Gene3D" id="3.30.1490.20">
    <property type="entry name" value="ATP-grasp fold, A domain"/>
    <property type="match status" value="1"/>
</dbReference>
<proteinExistence type="inferred from homology"/>
<dbReference type="EMBL" id="JBHUEL010000003">
    <property type="protein sequence ID" value="MFD1766138.1"/>
    <property type="molecule type" value="Genomic_DNA"/>
</dbReference>
<dbReference type="InterPro" id="IPR011095">
    <property type="entry name" value="Dala_Dala_lig_C"/>
</dbReference>
<evidence type="ECO:0000313" key="5">
    <source>
        <dbReference type="EMBL" id="MFD1766138.1"/>
    </source>
</evidence>
<dbReference type="InterPro" id="IPR011761">
    <property type="entry name" value="ATP-grasp"/>
</dbReference>
<comment type="similarity">
    <text evidence="1">Belongs to the D-alanine--D-alanine ligase family.</text>
</comment>
<gene>
    <name evidence="5" type="ORF">ACFSAG_04685</name>
</gene>
<evidence type="ECO:0000259" key="4">
    <source>
        <dbReference type="PROSITE" id="PS50975"/>
    </source>
</evidence>
<dbReference type="InterPro" id="IPR013815">
    <property type="entry name" value="ATP_grasp_subdomain_1"/>
</dbReference>
<name>A0ABW4MCJ0_9SPHN</name>
<dbReference type="Pfam" id="PF07478">
    <property type="entry name" value="Dala_Dala_lig_C"/>
    <property type="match status" value="1"/>
</dbReference>
<dbReference type="SUPFAM" id="SSF56059">
    <property type="entry name" value="Glutathione synthetase ATP-binding domain-like"/>
    <property type="match status" value="1"/>
</dbReference>
<dbReference type="Proteomes" id="UP001597215">
    <property type="component" value="Unassembled WGS sequence"/>
</dbReference>
<dbReference type="PANTHER" id="PTHR23132">
    <property type="entry name" value="D-ALANINE--D-ALANINE LIGASE"/>
    <property type="match status" value="1"/>
</dbReference>
<evidence type="ECO:0000256" key="1">
    <source>
        <dbReference type="ARBA" id="ARBA00010871"/>
    </source>
</evidence>
<sequence>MTEPTRLTDEARKKLRILFIAKHALGDGSLHGTDGNHSPYHYEMKTILAGLFEKLSVANKYESLFTDPGVDFVWPMLNRGGFFNSEMLCPLLCERLGVPYLGANPILRGLADDKHLTKLEGKARGVPTCDWAVYRAGAPVEEARCPKGSRFVIKPNNSSASWGIGDATDWQGVKEAVLRIHAEGHDAIVEPFMNGSDVEVPVITKDGAPFVMPPMLFKQADPSHLRTHAEKRDLVAREHKYTLVPFEGDEAWEKIKAMTLTLAEIFRPFDFGRFEFRFNEETGEINLLEVNLQCNLWSEKVYGRSAVLMGWKQEDLIETIIAESLIRHGLMPRI</sequence>
<evidence type="ECO:0000256" key="3">
    <source>
        <dbReference type="PROSITE-ProRule" id="PRU00409"/>
    </source>
</evidence>
<evidence type="ECO:0000256" key="2">
    <source>
        <dbReference type="ARBA" id="ARBA00022598"/>
    </source>
</evidence>
<dbReference type="PROSITE" id="PS50975">
    <property type="entry name" value="ATP_GRASP"/>
    <property type="match status" value="1"/>
</dbReference>
<organism evidence="5 6">
    <name type="scientific">Sphingorhabdus buctiana</name>
    <dbReference type="NCBI Taxonomy" id="1508805"/>
    <lineage>
        <taxon>Bacteria</taxon>
        <taxon>Pseudomonadati</taxon>
        <taxon>Pseudomonadota</taxon>
        <taxon>Alphaproteobacteria</taxon>
        <taxon>Sphingomonadales</taxon>
        <taxon>Sphingomonadaceae</taxon>
        <taxon>Sphingorhabdus</taxon>
    </lineage>
</organism>
<protein>
    <submittedName>
        <fullName evidence="5">Phosphoribosylglycinamide synthetase</fullName>
    </submittedName>
</protein>
<keyword evidence="3" id="KW-0547">Nucleotide-binding</keyword>
<feature type="domain" description="ATP-grasp" evidence="4">
    <location>
        <begin position="118"/>
        <end position="322"/>
    </location>
</feature>
<keyword evidence="6" id="KW-1185">Reference proteome</keyword>
<reference evidence="6" key="1">
    <citation type="journal article" date="2019" name="Int. J. Syst. Evol. Microbiol.">
        <title>The Global Catalogue of Microorganisms (GCM) 10K type strain sequencing project: providing services to taxonomists for standard genome sequencing and annotation.</title>
        <authorList>
            <consortium name="The Broad Institute Genomics Platform"/>
            <consortium name="The Broad Institute Genome Sequencing Center for Infectious Disease"/>
            <person name="Wu L."/>
            <person name="Ma J."/>
        </authorList>
    </citation>
    <scope>NUCLEOTIDE SEQUENCE [LARGE SCALE GENOMIC DNA]</scope>
    <source>
        <strain evidence="6">CGMCC 1.12449</strain>
    </source>
</reference>
<dbReference type="PANTHER" id="PTHR23132:SF23">
    <property type="entry name" value="D-ALANINE--D-ALANINE LIGASE B"/>
    <property type="match status" value="1"/>
</dbReference>
<keyword evidence="3" id="KW-0067">ATP-binding</keyword>
<dbReference type="RefSeq" id="WP_381511836.1">
    <property type="nucleotide sequence ID" value="NZ_JBHUEL010000003.1"/>
</dbReference>
<keyword evidence="2" id="KW-0436">Ligase</keyword>
<dbReference type="Gene3D" id="3.30.470.20">
    <property type="entry name" value="ATP-grasp fold, B domain"/>
    <property type="match status" value="1"/>
</dbReference>
<comment type="caution">
    <text evidence="5">The sequence shown here is derived from an EMBL/GenBank/DDBJ whole genome shotgun (WGS) entry which is preliminary data.</text>
</comment>
<evidence type="ECO:0000313" key="6">
    <source>
        <dbReference type="Proteomes" id="UP001597215"/>
    </source>
</evidence>